<accession>A0A7M1AVG3</accession>
<keyword evidence="2" id="KW-0472">Membrane</keyword>
<keyword evidence="2" id="KW-0812">Transmembrane</keyword>
<evidence type="ECO:0000256" key="2">
    <source>
        <dbReference type="SAM" id="Phobius"/>
    </source>
</evidence>
<sequence length="308" mass="34939">MIKYLLLFLLPFSLYASKILSYNIYERTDRADVMITFDTPYSGVIKQSKGKSKTVLKLSDASIESSKIKKVNSKYLKSLTITPLADYTQIVAVTPSYVKLAASKTSDGYGLRLRFTEHSAAKTTQQTTTSSSPDLSALPTKQGDDLSMSYYVVIAILIIGIIILFYLKTKIQTKQTPKTQQKQNSWLFKQEEAKQMQEAAAPENNENNNKNNEISIRFQKSLDEHNNVVMLDFLNQSYLVLLGNGNILLDKFTDNKPSTQQEFETILRDRHAELEKFLENPTPQSHHLDLNEPLQSYKERAASLAYGE</sequence>
<feature type="compositionally biased region" description="Low complexity" evidence="1">
    <location>
        <begin position="196"/>
        <end position="211"/>
    </location>
</feature>
<keyword evidence="2" id="KW-1133">Transmembrane helix</keyword>
<name>A0A7M1AVG3_9BACT</name>
<protein>
    <submittedName>
        <fullName evidence="3">Uncharacterized protein</fullName>
    </submittedName>
</protein>
<proteinExistence type="predicted"/>
<organism evidence="3 4">
    <name type="scientific">Sulfurimonas marina</name>
    <dbReference type="NCBI Taxonomy" id="2590551"/>
    <lineage>
        <taxon>Bacteria</taxon>
        <taxon>Pseudomonadati</taxon>
        <taxon>Campylobacterota</taxon>
        <taxon>Epsilonproteobacteria</taxon>
        <taxon>Campylobacterales</taxon>
        <taxon>Sulfurimonadaceae</taxon>
        <taxon>Sulfurimonas</taxon>
    </lineage>
</organism>
<gene>
    <name evidence="3" type="ORF">FJR03_06520</name>
</gene>
<feature type="transmembrane region" description="Helical" evidence="2">
    <location>
        <begin position="148"/>
        <end position="167"/>
    </location>
</feature>
<reference evidence="3 4" key="1">
    <citation type="submission" date="2019-06" db="EMBL/GenBank/DDBJ databases">
        <title>Sulfurimonas gotlandica sp. nov., a chemoautotrophic and psychrotolerant epsilonproteobacterium isolated from a pelagic redoxcline, and an emended description of the genus Sulfurimonas.</title>
        <authorList>
            <person name="Wang S."/>
            <person name="Jiang L."/>
            <person name="Shao Z."/>
        </authorList>
    </citation>
    <scope>NUCLEOTIDE SEQUENCE [LARGE SCALE GENOMIC DNA]</scope>
    <source>
        <strain evidence="3 4">B2</strain>
    </source>
</reference>
<feature type="region of interest" description="Disordered" evidence="1">
    <location>
        <begin position="192"/>
        <end position="211"/>
    </location>
</feature>
<evidence type="ECO:0000256" key="1">
    <source>
        <dbReference type="SAM" id="MobiDB-lite"/>
    </source>
</evidence>
<dbReference type="KEGG" id="smax:FJR03_06520"/>
<dbReference type="EMBL" id="CP041165">
    <property type="protein sequence ID" value="QOP41415.1"/>
    <property type="molecule type" value="Genomic_DNA"/>
</dbReference>
<evidence type="ECO:0000313" key="4">
    <source>
        <dbReference type="Proteomes" id="UP000593910"/>
    </source>
</evidence>
<evidence type="ECO:0000313" key="3">
    <source>
        <dbReference type="EMBL" id="QOP41415.1"/>
    </source>
</evidence>
<dbReference type="RefSeq" id="WP_193112730.1">
    <property type="nucleotide sequence ID" value="NZ_CP041165.1"/>
</dbReference>
<dbReference type="Proteomes" id="UP000593910">
    <property type="component" value="Chromosome"/>
</dbReference>
<dbReference type="AlphaFoldDB" id="A0A7M1AVG3"/>
<keyword evidence="4" id="KW-1185">Reference proteome</keyword>